<evidence type="ECO:0000313" key="1">
    <source>
        <dbReference type="EMBL" id="KAJ8874521.1"/>
    </source>
</evidence>
<accession>A0ABQ9GR97</accession>
<dbReference type="Proteomes" id="UP001159363">
    <property type="component" value="Chromosome 9"/>
</dbReference>
<organism evidence="1 2">
    <name type="scientific">Dryococelus australis</name>
    <dbReference type="NCBI Taxonomy" id="614101"/>
    <lineage>
        <taxon>Eukaryota</taxon>
        <taxon>Metazoa</taxon>
        <taxon>Ecdysozoa</taxon>
        <taxon>Arthropoda</taxon>
        <taxon>Hexapoda</taxon>
        <taxon>Insecta</taxon>
        <taxon>Pterygota</taxon>
        <taxon>Neoptera</taxon>
        <taxon>Polyneoptera</taxon>
        <taxon>Phasmatodea</taxon>
        <taxon>Verophasmatodea</taxon>
        <taxon>Anareolatae</taxon>
        <taxon>Phasmatidae</taxon>
        <taxon>Eurycanthinae</taxon>
        <taxon>Dryococelus</taxon>
    </lineage>
</organism>
<comment type="caution">
    <text evidence="1">The sequence shown here is derived from an EMBL/GenBank/DDBJ whole genome shotgun (WGS) entry which is preliminary data.</text>
</comment>
<keyword evidence="2" id="KW-1185">Reference proteome</keyword>
<gene>
    <name evidence="1" type="ORF">PR048_025381</name>
</gene>
<name>A0ABQ9GR97_9NEOP</name>
<dbReference type="EMBL" id="JARBHB010000010">
    <property type="protein sequence ID" value="KAJ8874521.1"/>
    <property type="molecule type" value="Genomic_DNA"/>
</dbReference>
<proteinExistence type="predicted"/>
<evidence type="ECO:0000313" key="2">
    <source>
        <dbReference type="Proteomes" id="UP001159363"/>
    </source>
</evidence>
<reference evidence="1 2" key="1">
    <citation type="submission" date="2023-02" db="EMBL/GenBank/DDBJ databases">
        <title>LHISI_Scaffold_Assembly.</title>
        <authorList>
            <person name="Stuart O.P."/>
            <person name="Cleave R."/>
            <person name="Magrath M.J.L."/>
            <person name="Mikheyev A.S."/>
        </authorList>
    </citation>
    <scope>NUCLEOTIDE SEQUENCE [LARGE SCALE GENOMIC DNA]</scope>
    <source>
        <strain evidence="1">Daus_M_001</strain>
        <tissue evidence="1">Leg muscle</tissue>
    </source>
</reference>
<sequence>MYSRLDTAPSPSPCEHCSSLISLVTHIIYLPGSTQETFYDRVPNMFQRHSDSEFHLPRPSHYWICVDLDTTSFIIPAAVDMPRQVLTATRQHNLRYQSVQMDSAYEPNPNSSADCLNSQYSSLQLEQMWPSYWTISQKDDFTSKNNWLFYNNGKLGCTTRRGVGSIGVKKEMGVKISKEWRLTVFRTACKIANKNQSFYNFEDVINLQELNGIDKGRILHSTNACISIVNHIGK</sequence>
<protein>
    <submittedName>
        <fullName evidence="1">Uncharacterized protein</fullName>
    </submittedName>
</protein>